<evidence type="ECO:0000256" key="1">
    <source>
        <dbReference type="ARBA" id="ARBA00004651"/>
    </source>
</evidence>
<dbReference type="PRINTS" id="PR00237">
    <property type="entry name" value="GPCRRHODOPSN"/>
</dbReference>
<dbReference type="EMBL" id="JAHFZB010000037">
    <property type="protein sequence ID" value="KAK6469938.1"/>
    <property type="molecule type" value="Genomic_DNA"/>
</dbReference>
<organism evidence="17 18">
    <name type="scientific">Huso huso</name>
    <name type="common">Beluga</name>
    <name type="synonym">Acipenser huso</name>
    <dbReference type="NCBI Taxonomy" id="61971"/>
    <lineage>
        <taxon>Eukaryota</taxon>
        <taxon>Metazoa</taxon>
        <taxon>Chordata</taxon>
        <taxon>Craniata</taxon>
        <taxon>Vertebrata</taxon>
        <taxon>Euteleostomi</taxon>
        <taxon>Actinopterygii</taxon>
        <taxon>Chondrostei</taxon>
        <taxon>Acipenseriformes</taxon>
        <taxon>Acipenseridae</taxon>
        <taxon>Huso</taxon>
    </lineage>
</organism>
<dbReference type="InterPro" id="IPR013312">
    <property type="entry name" value="GPR40-rel_orph"/>
</dbReference>
<dbReference type="InterPro" id="IPR017452">
    <property type="entry name" value="GPCR_Rhodpsn_7TM"/>
</dbReference>
<proteinExistence type="inferred from homology"/>
<keyword evidence="6 14" id="KW-0297">G-protein coupled receptor</keyword>
<sequence length="404" mass="46248">MGRRSKGRRMERGKRGEEEVWDDGWEAFLMRLVAELCPGCGEYSWISAPPRTTRRRNQHPDRGCWNVALIKMLTGEGNALYLTVYIVTLLTGWPFNLLALHAFYQKLRRKPTPGTIFLFNLTLSDLFFLTFLPFKIIQVAAGNIWSLPAYLCPLSGLFHYSTIYTSILFLTAVSVDRYLGVAFPFCYKMHRKPAYALVVSLFLWVCAFSHCSIVYITEFSRDWSEVVTNSTVCYDNFTEQQLSVLLPVRLELGIVLFCIPSLITSFCYCSFTWIVMSSAHLHKEKKHRAVGLVLATLAVFLICYTPYNISHIVGYIQGRNPGWREEALLFSTFNACLDPIIFYFSSTAVQHHTSTLIWQGRKLSLSLPSANTFFYRQRFALPRHCRSLTATGIAVTVGSYWQIC</sequence>
<evidence type="ECO:0000256" key="13">
    <source>
        <dbReference type="ARBA" id="ARBA00045206"/>
    </source>
</evidence>
<name>A0ABR0YBQ5_HUSHU</name>
<dbReference type="PANTHER" id="PTHR45822:SF8">
    <property type="entry name" value="FREE FATTY ACID RECEPTOR 3-RELATED"/>
    <property type="match status" value="1"/>
</dbReference>
<gene>
    <name evidence="17" type="ORF">HHUSO_G31511</name>
</gene>
<evidence type="ECO:0000256" key="8">
    <source>
        <dbReference type="ARBA" id="ARBA00023157"/>
    </source>
</evidence>
<dbReference type="InterPro" id="IPR013313">
    <property type="entry name" value="GPR40_recept_FA"/>
</dbReference>
<feature type="transmembrane region" description="Helical" evidence="15">
    <location>
        <begin position="79"/>
        <end position="104"/>
    </location>
</feature>
<feature type="transmembrane region" description="Helical" evidence="15">
    <location>
        <begin position="157"/>
        <end position="175"/>
    </location>
</feature>
<evidence type="ECO:0000256" key="14">
    <source>
        <dbReference type="RuleBase" id="RU000688"/>
    </source>
</evidence>
<keyword evidence="10" id="KW-0325">Glycoprotein</keyword>
<dbReference type="PANTHER" id="PTHR45822">
    <property type="entry name" value="FREE FATTY ACID RECEPTOR 2-RELATED"/>
    <property type="match status" value="1"/>
</dbReference>
<dbReference type="PRINTS" id="PR01904">
    <property type="entry name" value="GPR40FAMILY"/>
</dbReference>
<evidence type="ECO:0000259" key="16">
    <source>
        <dbReference type="PROSITE" id="PS50262"/>
    </source>
</evidence>
<keyword evidence="5 15" id="KW-1133">Transmembrane helix</keyword>
<evidence type="ECO:0000256" key="15">
    <source>
        <dbReference type="SAM" id="Phobius"/>
    </source>
</evidence>
<evidence type="ECO:0000256" key="3">
    <source>
        <dbReference type="ARBA" id="ARBA00022475"/>
    </source>
</evidence>
<evidence type="ECO:0000256" key="4">
    <source>
        <dbReference type="ARBA" id="ARBA00022692"/>
    </source>
</evidence>
<comment type="subcellular location">
    <subcellularLocation>
        <location evidence="1">Cell membrane</location>
        <topology evidence="1">Multi-pass membrane protein</topology>
    </subcellularLocation>
</comment>
<comment type="function">
    <text evidence="13">G-protein coupled receptor for medium and long chain saturated and unsaturated fatty acids that plays an important role in glucose homeostasis. Fatty acid binding increases glucose-stimulated insulin secretion, and may also enhance the secretion of glucagon-like peptide 1 (GLP-1). May also play a role in bone homeostasis; receptor signaling activates pathways that inhibit osteoclast differentiation. Ligand binding leads to a conformation change that triggers signaling via G-proteins that activate phospholipase C, leading to an increase of the intracellular calcium concentration. Seems to act through a G(q) and G(i)-mediated pathway. Mediates the anti-inflammatory effects of omega-3 polyunsaturated fatty acids (PUFAs) via inhibition of NLRP3 inflammasome activation.</text>
</comment>
<keyword evidence="8" id="KW-1015">Disulfide bond</keyword>
<reference evidence="17 18" key="1">
    <citation type="submission" date="2021-05" db="EMBL/GenBank/DDBJ databases">
        <authorList>
            <person name="Zahm M."/>
            <person name="Klopp C."/>
            <person name="Cabau C."/>
            <person name="Kuhl H."/>
            <person name="Suciu R."/>
            <person name="Ciorpac M."/>
            <person name="Holostenco D."/>
            <person name="Gessner J."/>
            <person name="Wuertz S."/>
            <person name="Hohne C."/>
            <person name="Stock M."/>
            <person name="Gislard M."/>
            <person name="Lluch J."/>
            <person name="Milhes M."/>
            <person name="Lampietro C."/>
            <person name="Lopez Roques C."/>
            <person name="Donnadieu C."/>
            <person name="Du K."/>
            <person name="Schartl M."/>
            <person name="Guiguen Y."/>
        </authorList>
    </citation>
    <scope>NUCLEOTIDE SEQUENCE [LARGE SCALE GENOMIC DNA]</scope>
    <source>
        <strain evidence="17">Hh-F2</strain>
        <tissue evidence="17">Blood</tissue>
    </source>
</reference>
<dbReference type="CDD" id="cd15170">
    <property type="entry name" value="7tmA_FFAR2_FFAR3"/>
    <property type="match status" value="1"/>
</dbReference>
<evidence type="ECO:0000256" key="12">
    <source>
        <dbReference type="ARBA" id="ARBA00033166"/>
    </source>
</evidence>
<dbReference type="Proteomes" id="UP001369086">
    <property type="component" value="Unassembled WGS sequence"/>
</dbReference>
<evidence type="ECO:0000313" key="17">
    <source>
        <dbReference type="EMBL" id="KAK6469938.1"/>
    </source>
</evidence>
<comment type="caution">
    <text evidence="17">The sequence shown here is derived from an EMBL/GenBank/DDBJ whole genome shotgun (WGS) entry which is preliminary data.</text>
</comment>
<dbReference type="Gene3D" id="1.20.1070.10">
    <property type="entry name" value="Rhodopsin 7-helix transmembrane proteins"/>
    <property type="match status" value="1"/>
</dbReference>
<dbReference type="PROSITE" id="PS00237">
    <property type="entry name" value="G_PROTEIN_RECEP_F1_1"/>
    <property type="match status" value="1"/>
</dbReference>
<dbReference type="Pfam" id="PF00001">
    <property type="entry name" value="7tm_1"/>
    <property type="match status" value="1"/>
</dbReference>
<keyword evidence="4 14" id="KW-0812">Transmembrane</keyword>
<protein>
    <recommendedName>
        <fullName evidence="2">Free fatty acid receptor 1</fullName>
    </recommendedName>
    <alternativeName>
        <fullName evidence="12">G-protein coupled receptor 40</fullName>
    </alternativeName>
</protein>
<evidence type="ECO:0000256" key="7">
    <source>
        <dbReference type="ARBA" id="ARBA00023136"/>
    </source>
</evidence>
<evidence type="ECO:0000256" key="11">
    <source>
        <dbReference type="ARBA" id="ARBA00023224"/>
    </source>
</evidence>
<evidence type="ECO:0000256" key="2">
    <source>
        <dbReference type="ARBA" id="ARBA00021527"/>
    </source>
</evidence>
<feature type="transmembrane region" description="Helical" evidence="15">
    <location>
        <begin position="195"/>
        <end position="216"/>
    </location>
</feature>
<dbReference type="PRINTS" id="PR01905">
    <property type="entry name" value="FATTYACIDR"/>
</dbReference>
<evidence type="ECO:0000256" key="5">
    <source>
        <dbReference type="ARBA" id="ARBA00022989"/>
    </source>
</evidence>
<dbReference type="InterPro" id="IPR000276">
    <property type="entry name" value="GPCR_Rhodpsn"/>
</dbReference>
<feature type="transmembrane region" description="Helical" evidence="15">
    <location>
        <begin position="252"/>
        <end position="276"/>
    </location>
</feature>
<dbReference type="SUPFAM" id="SSF81321">
    <property type="entry name" value="Family A G protein-coupled receptor-like"/>
    <property type="match status" value="1"/>
</dbReference>
<keyword evidence="11 14" id="KW-0807">Transducer</keyword>
<keyword evidence="3" id="KW-1003">Cell membrane</keyword>
<accession>A0ABR0YBQ5</accession>
<dbReference type="PROSITE" id="PS50262">
    <property type="entry name" value="G_PROTEIN_RECEP_F1_2"/>
    <property type="match status" value="1"/>
</dbReference>
<feature type="transmembrane region" description="Helical" evidence="15">
    <location>
        <begin position="116"/>
        <end position="137"/>
    </location>
</feature>
<evidence type="ECO:0000256" key="10">
    <source>
        <dbReference type="ARBA" id="ARBA00023180"/>
    </source>
</evidence>
<evidence type="ECO:0000313" key="18">
    <source>
        <dbReference type="Proteomes" id="UP001369086"/>
    </source>
</evidence>
<feature type="transmembrane region" description="Helical" evidence="15">
    <location>
        <begin position="288"/>
        <end position="307"/>
    </location>
</feature>
<evidence type="ECO:0000256" key="9">
    <source>
        <dbReference type="ARBA" id="ARBA00023170"/>
    </source>
</evidence>
<evidence type="ECO:0000256" key="6">
    <source>
        <dbReference type="ARBA" id="ARBA00023040"/>
    </source>
</evidence>
<comment type="similarity">
    <text evidence="14">Belongs to the G-protein coupled receptor 1 family.</text>
</comment>
<feature type="domain" description="G-protein coupled receptors family 1 profile" evidence="16">
    <location>
        <begin position="95"/>
        <end position="342"/>
    </location>
</feature>
<keyword evidence="9 14" id="KW-0675">Receptor</keyword>
<keyword evidence="18" id="KW-1185">Reference proteome</keyword>
<keyword evidence="7 15" id="KW-0472">Membrane</keyword>